<dbReference type="Proteomes" id="UP000620124">
    <property type="component" value="Unassembled WGS sequence"/>
</dbReference>
<name>A0A8H6TZJ7_9AGAR</name>
<feature type="domain" description="FAD-binding" evidence="6">
    <location>
        <begin position="115"/>
        <end position="339"/>
    </location>
</feature>
<evidence type="ECO:0000256" key="5">
    <source>
        <dbReference type="ARBA" id="ARBA00023033"/>
    </source>
</evidence>
<dbReference type="EMBL" id="JACAZI010000036">
    <property type="protein sequence ID" value="KAF7328385.1"/>
    <property type="molecule type" value="Genomic_DNA"/>
</dbReference>
<dbReference type="PANTHER" id="PTHR13789">
    <property type="entry name" value="MONOOXYGENASE"/>
    <property type="match status" value="1"/>
</dbReference>
<evidence type="ECO:0000313" key="7">
    <source>
        <dbReference type="EMBL" id="KAF7328385.1"/>
    </source>
</evidence>
<comment type="similarity">
    <text evidence="1">Belongs to the paxM FAD-dependent monooxygenase family.</text>
</comment>
<evidence type="ECO:0000259" key="6">
    <source>
        <dbReference type="Pfam" id="PF01494"/>
    </source>
</evidence>
<dbReference type="InterPro" id="IPR050493">
    <property type="entry name" value="FAD-dep_Monooxygenase_BioMet"/>
</dbReference>
<dbReference type="InterPro" id="IPR036188">
    <property type="entry name" value="FAD/NAD-bd_sf"/>
</dbReference>
<reference evidence="7" key="1">
    <citation type="submission" date="2020-05" db="EMBL/GenBank/DDBJ databases">
        <title>Mycena genomes resolve the evolution of fungal bioluminescence.</title>
        <authorList>
            <person name="Tsai I.J."/>
        </authorList>
    </citation>
    <scope>NUCLEOTIDE SEQUENCE</scope>
    <source>
        <strain evidence="7">CCC161011</strain>
    </source>
</reference>
<evidence type="ECO:0000256" key="4">
    <source>
        <dbReference type="ARBA" id="ARBA00023002"/>
    </source>
</evidence>
<dbReference type="SUPFAM" id="SSF51905">
    <property type="entry name" value="FAD/NAD(P)-binding domain"/>
    <property type="match status" value="1"/>
</dbReference>
<evidence type="ECO:0000256" key="2">
    <source>
        <dbReference type="ARBA" id="ARBA00022630"/>
    </source>
</evidence>
<dbReference type="OrthoDB" id="47494at2759"/>
<proteinExistence type="inferred from homology"/>
<dbReference type="PANTHER" id="PTHR13789:SF309">
    <property type="entry name" value="PUTATIVE (AFU_ORTHOLOGUE AFUA_6G14510)-RELATED"/>
    <property type="match status" value="1"/>
</dbReference>
<keyword evidence="4" id="KW-0560">Oxidoreductase</keyword>
<dbReference type="AlphaFoldDB" id="A0A8H6TZJ7"/>
<dbReference type="Pfam" id="PF01494">
    <property type="entry name" value="FAD_binding_3"/>
    <property type="match status" value="1"/>
</dbReference>
<dbReference type="PRINTS" id="PR00420">
    <property type="entry name" value="RNGMNOXGNASE"/>
</dbReference>
<organism evidence="7 8">
    <name type="scientific">Mycena venus</name>
    <dbReference type="NCBI Taxonomy" id="2733690"/>
    <lineage>
        <taxon>Eukaryota</taxon>
        <taxon>Fungi</taxon>
        <taxon>Dikarya</taxon>
        <taxon>Basidiomycota</taxon>
        <taxon>Agaricomycotina</taxon>
        <taxon>Agaricomycetes</taxon>
        <taxon>Agaricomycetidae</taxon>
        <taxon>Agaricales</taxon>
        <taxon>Marasmiineae</taxon>
        <taxon>Mycenaceae</taxon>
        <taxon>Mycena</taxon>
    </lineage>
</organism>
<dbReference type="GO" id="GO:0071949">
    <property type="term" value="F:FAD binding"/>
    <property type="evidence" value="ECO:0007669"/>
    <property type="project" value="InterPro"/>
</dbReference>
<comment type="caution">
    <text evidence="7">The sequence shown here is derived from an EMBL/GenBank/DDBJ whole genome shotgun (WGS) entry which is preliminary data.</text>
</comment>
<sequence>MSTTTRHILIIGGGLAGPCLALSLARRNIRSTIFEIRPTRSDMGGSISLGPNALQVLDRYAGVYDQIRAAGFSYHRFGAYADDGEKFGEIAAGEEGKGAEGYPSVRIMRSTLHKRKTSKGVTAYFEDGSNAKGDILIGADGMHSKVRQHVLGSEAPTPTFDGMCIVYGFLPASSAIPPSADFAFPAFMFTPSGVFMTIPIDPEGKTLAWVINQSVEERSRDEWRELERSGEAARLAKADYDDIQTQPVRSLLDNADETKARLWAAYSIPELPKWHKSRVCLIGDAAHGLPPNGGQGSAMAFEDAAILTRLLTSKDTTNYDQLFRQFEAIRRPRIKRLRQLSKASGAAKAKSGRVGWYVKKWAFRAFFAWNRGVLQHAEQPTYDVDQVNLEV</sequence>
<keyword evidence="2" id="KW-0285">Flavoprotein</keyword>
<dbReference type="Gene3D" id="3.50.50.60">
    <property type="entry name" value="FAD/NAD(P)-binding domain"/>
    <property type="match status" value="1"/>
</dbReference>
<evidence type="ECO:0000256" key="3">
    <source>
        <dbReference type="ARBA" id="ARBA00022827"/>
    </source>
</evidence>
<keyword evidence="5 7" id="KW-0503">Monooxygenase</keyword>
<evidence type="ECO:0000313" key="8">
    <source>
        <dbReference type="Proteomes" id="UP000620124"/>
    </source>
</evidence>
<dbReference type="InterPro" id="IPR002938">
    <property type="entry name" value="FAD-bd"/>
</dbReference>
<keyword evidence="8" id="KW-1185">Reference proteome</keyword>
<protein>
    <submittedName>
        <fullName evidence="7">Putative kynurenine 3-monooxygenase</fullName>
    </submittedName>
</protein>
<gene>
    <name evidence="7" type="ORF">MVEN_02554100</name>
</gene>
<evidence type="ECO:0000256" key="1">
    <source>
        <dbReference type="ARBA" id="ARBA00007992"/>
    </source>
</evidence>
<dbReference type="GO" id="GO:0004497">
    <property type="term" value="F:monooxygenase activity"/>
    <property type="evidence" value="ECO:0007669"/>
    <property type="project" value="UniProtKB-KW"/>
</dbReference>
<accession>A0A8H6TZJ7</accession>
<keyword evidence="3" id="KW-0274">FAD</keyword>